<dbReference type="Proteomes" id="UP000326939">
    <property type="component" value="Chromosome 16"/>
</dbReference>
<organism evidence="6 7">
    <name type="scientific">Salix brachista</name>
    <dbReference type="NCBI Taxonomy" id="2182728"/>
    <lineage>
        <taxon>Eukaryota</taxon>
        <taxon>Viridiplantae</taxon>
        <taxon>Streptophyta</taxon>
        <taxon>Embryophyta</taxon>
        <taxon>Tracheophyta</taxon>
        <taxon>Spermatophyta</taxon>
        <taxon>Magnoliopsida</taxon>
        <taxon>eudicotyledons</taxon>
        <taxon>Gunneridae</taxon>
        <taxon>Pentapetalae</taxon>
        <taxon>rosids</taxon>
        <taxon>fabids</taxon>
        <taxon>Malpighiales</taxon>
        <taxon>Salicaceae</taxon>
        <taxon>Saliceae</taxon>
        <taxon>Salix</taxon>
    </lineage>
</organism>
<dbReference type="FunFam" id="3.40.1370.10:FF:000002">
    <property type="entry name" value="60S ribosomal protein L4"/>
    <property type="match status" value="1"/>
</dbReference>
<dbReference type="InterPro" id="IPR023574">
    <property type="entry name" value="Ribosomal_uL4_dom_sf"/>
</dbReference>
<dbReference type="Pfam" id="PF14374">
    <property type="entry name" value="Ribos_L4_asso_C"/>
    <property type="match status" value="1"/>
</dbReference>
<name>A0A5N5JKL0_9ROSI</name>
<dbReference type="Pfam" id="PF00573">
    <property type="entry name" value="Ribosomal_L4"/>
    <property type="match status" value="1"/>
</dbReference>
<evidence type="ECO:0000256" key="3">
    <source>
        <dbReference type="ARBA" id="ARBA00023274"/>
    </source>
</evidence>
<evidence type="ECO:0000256" key="4">
    <source>
        <dbReference type="SAM" id="MobiDB-lite"/>
    </source>
</evidence>
<dbReference type="InterPro" id="IPR002136">
    <property type="entry name" value="Ribosomal_uL4"/>
</dbReference>
<dbReference type="Gene3D" id="3.40.1370.10">
    <property type="match status" value="1"/>
</dbReference>
<feature type="region of interest" description="Disordered" evidence="4">
    <location>
        <begin position="58"/>
        <end position="98"/>
    </location>
</feature>
<dbReference type="GO" id="GO:0006412">
    <property type="term" value="P:translation"/>
    <property type="evidence" value="ECO:0007669"/>
    <property type="project" value="InterPro"/>
</dbReference>
<keyword evidence="3" id="KW-0687">Ribonucleoprotein</keyword>
<dbReference type="SUPFAM" id="SSF52166">
    <property type="entry name" value="Ribosomal protein L4"/>
    <property type="match status" value="1"/>
</dbReference>
<reference evidence="7" key="1">
    <citation type="journal article" date="2019" name="Gigascience">
        <title>De novo genome assembly of the endangered Acer yangbiense, a plant species with extremely small populations endemic to Yunnan Province, China.</title>
        <authorList>
            <person name="Yang J."/>
            <person name="Wariss H.M."/>
            <person name="Tao L."/>
            <person name="Zhang R."/>
            <person name="Yun Q."/>
            <person name="Hollingsworth P."/>
            <person name="Dao Z."/>
            <person name="Luo G."/>
            <person name="Guo H."/>
            <person name="Ma Y."/>
            <person name="Sun W."/>
        </authorList>
    </citation>
    <scope>NUCLEOTIDE SEQUENCE [LARGE SCALE GENOMIC DNA]</scope>
    <source>
        <strain evidence="7">cv. br00</strain>
    </source>
</reference>
<comment type="similarity">
    <text evidence="1">Belongs to the universal ribosomal protein uL4 family.</text>
</comment>
<evidence type="ECO:0000259" key="5">
    <source>
        <dbReference type="Pfam" id="PF14374"/>
    </source>
</evidence>
<dbReference type="InterPro" id="IPR025755">
    <property type="entry name" value="Ribos_uL4_C_dom"/>
</dbReference>
<dbReference type="InterPro" id="IPR045240">
    <property type="entry name" value="Ribosomal_uL4_euk/arch"/>
</dbReference>
<dbReference type="GO" id="GO:0005840">
    <property type="term" value="C:ribosome"/>
    <property type="evidence" value="ECO:0007669"/>
    <property type="project" value="UniProtKB-KW"/>
</dbReference>
<dbReference type="PANTHER" id="PTHR19431">
    <property type="entry name" value="60S RIBOSOMAL PROTEIN L4"/>
    <property type="match status" value="1"/>
</dbReference>
<keyword evidence="2" id="KW-0689">Ribosomal protein</keyword>
<dbReference type="InterPro" id="IPR013000">
    <property type="entry name" value="Ribosomal_uL4_euk/arc_CS"/>
</dbReference>
<feature type="domain" description="Large ribosomal subunit protein uL4 C-terminal" evidence="5">
    <location>
        <begin position="284"/>
        <end position="355"/>
    </location>
</feature>
<evidence type="ECO:0000313" key="6">
    <source>
        <dbReference type="EMBL" id="KAB5519808.1"/>
    </source>
</evidence>
<accession>A0A5N5JKL0</accession>
<dbReference type="PROSITE" id="PS00939">
    <property type="entry name" value="RIBOSOMAL_L1E"/>
    <property type="match status" value="1"/>
</dbReference>
<dbReference type="EMBL" id="VDCV01000016">
    <property type="protein sequence ID" value="KAB5519808.1"/>
    <property type="molecule type" value="Genomic_DNA"/>
</dbReference>
<gene>
    <name evidence="6" type="ORF">DKX38_024127</name>
</gene>
<dbReference type="GO" id="GO:1990904">
    <property type="term" value="C:ribonucleoprotein complex"/>
    <property type="evidence" value="ECO:0007669"/>
    <property type="project" value="UniProtKB-KW"/>
</dbReference>
<evidence type="ECO:0000256" key="1">
    <source>
        <dbReference type="ARBA" id="ARBA00010528"/>
    </source>
</evidence>
<sequence length="408" mass="45079">MAADAARPLVSVQTLPCLNDMATDSSATVALPDVMKASIRPDIVNYVHTNISKNSRQPYAVSKKAGHQTSAESWGTGRAVSRIPRVPGGGTHRAGQGAYGNMCRGGRMFAPTKIWRRWHRKINVNQKRYAVVSAIAASAIPSLVMARGHRVESVPEMPLVISDSAESIEKTSTAIKVLKEIGAFPDAEKAKDSHAIRPGKGKMRNRRYISRKGPLIVYGSEGAKMVKAFRNIPGVEVANVERLNLLKLAPGGHLGRFVIWTKSAMEKLDSIYGSFEKSSEKKNGYVLPRSKMVNADLARIINSDEVQSVVKPIKKEVKRATLKKNPLKNLNVMLRLNPYAKTARRMALLAEAERVKSKKEKLDKKRKPVTKEELATAKAAGKAWYKTMISDSDYTEFENFTKWLGVSQ</sequence>
<comment type="caution">
    <text evidence="6">The sequence shown here is derived from an EMBL/GenBank/DDBJ whole genome shotgun (WGS) entry which is preliminary data.</text>
</comment>
<dbReference type="AlphaFoldDB" id="A0A5N5JKL0"/>
<evidence type="ECO:0000256" key="2">
    <source>
        <dbReference type="ARBA" id="ARBA00022980"/>
    </source>
</evidence>
<proteinExistence type="inferred from homology"/>
<dbReference type="GO" id="GO:0003735">
    <property type="term" value="F:structural constituent of ribosome"/>
    <property type="evidence" value="ECO:0007669"/>
    <property type="project" value="InterPro"/>
</dbReference>
<evidence type="ECO:0000313" key="7">
    <source>
        <dbReference type="Proteomes" id="UP000326939"/>
    </source>
</evidence>
<keyword evidence="7" id="KW-1185">Reference proteome</keyword>
<protein>
    <recommendedName>
        <fullName evidence="5">Large ribosomal subunit protein uL4 C-terminal domain-containing protein</fullName>
    </recommendedName>
</protein>